<sequence>MTSTISCGNPPKATEPDQREETPVIKYLSGYYNPTDDTWEKADTAYEQIIRFEGDSLAFFSKQGGNGLPNTIGVVDRSGRVCVQPIYFSSTLKPSYGFWAVQDSLQKIGLVDLKGDEIIVPQYDDIFLIPEYMDIDLNLIKVKKEGKEGFINREGTVVIPLTYHSLTLAGKNRIMFMQAPQRWGIMDYQSNIIVDPIFTHSATFENGTARLQQANGETYLVGMDGSMKKVNM</sequence>
<dbReference type="Pfam" id="PF14903">
    <property type="entry name" value="WG_beta_rep"/>
    <property type="match status" value="3"/>
</dbReference>
<dbReference type="PANTHER" id="PTHR37841">
    <property type="entry name" value="GLR2918 PROTEIN"/>
    <property type="match status" value="1"/>
</dbReference>
<dbReference type="EMBL" id="JBHULD010000014">
    <property type="protein sequence ID" value="MFD2554571.1"/>
    <property type="molecule type" value="Genomic_DNA"/>
</dbReference>
<name>A0ABW5L472_9SPHI</name>
<protein>
    <submittedName>
        <fullName evidence="2">WG repeat-containing protein</fullName>
    </submittedName>
</protein>
<keyword evidence="3" id="KW-1185">Reference proteome</keyword>
<proteinExistence type="predicted"/>
<evidence type="ECO:0000256" key="1">
    <source>
        <dbReference type="SAM" id="MobiDB-lite"/>
    </source>
</evidence>
<organism evidence="2 3">
    <name type="scientific">Sphingobacterium tabacisoli</name>
    <dbReference type="NCBI Taxonomy" id="2044855"/>
    <lineage>
        <taxon>Bacteria</taxon>
        <taxon>Pseudomonadati</taxon>
        <taxon>Bacteroidota</taxon>
        <taxon>Sphingobacteriia</taxon>
        <taxon>Sphingobacteriales</taxon>
        <taxon>Sphingobacteriaceae</taxon>
        <taxon>Sphingobacterium</taxon>
    </lineage>
</organism>
<dbReference type="InterPro" id="IPR032774">
    <property type="entry name" value="WG_beta_rep"/>
</dbReference>
<dbReference type="PANTHER" id="PTHR37841:SF1">
    <property type="entry name" value="DUF3298 DOMAIN-CONTAINING PROTEIN"/>
    <property type="match status" value="1"/>
</dbReference>
<dbReference type="Proteomes" id="UP001597440">
    <property type="component" value="Unassembled WGS sequence"/>
</dbReference>
<feature type="region of interest" description="Disordered" evidence="1">
    <location>
        <begin position="1"/>
        <end position="20"/>
    </location>
</feature>
<evidence type="ECO:0000313" key="2">
    <source>
        <dbReference type="EMBL" id="MFD2554571.1"/>
    </source>
</evidence>
<accession>A0ABW5L472</accession>
<comment type="caution">
    <text evidence="2">The sequence shown here is derived from an EMBL/GenBank/DDBJ whole genome shotgun (WGS) entry which is preliminary data.</text>
</comment>
<reference evidence="3" key="1">
    <citation type="journal article" date="2019" name="Int. J. Syst. Evol. Microbiol.">
        <title>The Global Catalogue of Microorganisms (GCM) 10K type strain sequencing project: providing services to taxonomists for standard genome sequencing and annotation.</title>
        <authorList>
            <consortium name="The Broad Institute Genomics Platform"/>
            <consortium name="The Broad Institute Genome Sequencing Center for Infectious Disease"/>
            <person name="Wu L."/>
            <person name="Ma J."/>
        </authorList>
    </citation>
    <scope>NUCLEOTIDE SEQUENCE [LARGE SCALE GENOMIC DNA]</scope>
    <source>
        <strain evidence="3">KCTC 52298</strain>
    </source>
</reference>
<gene>
    <name evidence="2" type="ORF">ACFSQW_09225</name>
</gene>
<evidence type="ECO:0000313" key="3">
    <source>
        <dbReference type="Proteomes" id="UP001597440"/>
    </source>
</evidence>